<dbReference type="InterPro" id="IPR037445">
    <property type="entry name" value="MAGE"/>
</dbReference>
<dbReference type="PANTHER" id="PTHR11736">
    <property type="entry name" value="MELANOMA-ASSOCIATED ANTIGEN MAGE ANTIGEN"/>
    <property type="match status" value="1"/>
</dbReference>
<evidence type="ECO:0000313" key="3">
    <source>
        <dbReference type="Proteomes" id="UP000550707"/>
    </source>
</evidence>
<dbReference type="Proteomes" id="UP000550707">
    <property type="component" value="Unassembled WGS sequence"/>
</dbReference>
<reference evidence="2 3" key="1">
    <citation type="journal article" date="2020" name="Nature">
        <title>Six reference-quality genomes reveal evolution of bat adaptations.</title>
        <authorList>
            <person name="Jebb D."/>
            <person name="Huang Z."/>
            <person name="Pippel M."/>
            <person name="Hughes G.M."/>
            <person name="Lavrichenko K."/>
            <person name="Devanna P."/>
            <person name="Winkler S."/>
            <person name="Jermiin L.S."/>
            <person name="Skirmuntt E.C."/>
            <person name="Katzourakis A."/>
            <person name="Burkitt-Gray L."/>
            <person name="Ray D.A."/>
            <person name="Sullivan K.A.M."/>
            <person name="Roscito J.G."/>
            <person name="Kirilenko B.M."/>
            <person name="Davalos L.M."/>
            <person name="Corthals A.P."/>
            <person name="Power M.L."/>
            <person name="Jones G."/>
            <person name="Ransome R.D."/>
            <person name="Dechmann D.K.N."/>
            <person name="Locatelli A.G."/>
            <person name="Puechmaille S.J."/>
            <person name="Fedrigo O."/>
            <person name="Jarvis E.D."/>
            <person name="Hiller M."/>
            <person name="Vernes S.C."/>
            <person name="Myers E.W."/>
            <person name="Teeling E.C."/>
        </authorList>
    </citation>
    <scope>NUCLEOTIDE SEQUENCE [LARGE SCALE GENOMIC DNA]</scope>
    <source>
        <strain evidence="2">MMolMol1</strain>
        <tissue evidence="2">Muscle</tissue>
    </source>
</reference>
<dbReference type="FunFam" id="1.10.10.1210:FF:000001">
    <property type="entry name" value="melanoma-associated antigen D1"/>
    <property type="match status" value="1"/>
</dbReference>
<accession>A0A7J8J6M5</accession>
<organism evidence="2 3">
    <name type="scientific">Molossus molossus</name>
    <name type="common">Pallas' mastiff bat</name>
    <name type="synonym">Vespertilio molossus</name>
    <dbReference type="NCBI Taxonomy" id="27622"/>
    <lineage>
        <taxon>Eukaryota</taxon>
        <taxon>Metazoa</taxon>
        <taxon>Chordata</taxon>
        <taxon>Craniata</taxon>
        <taxon>Vertebrata</taxon>
        <taxon>Euteleostomi</taxon>
        <taxon>Mammalia</taxon>
        <taxon>Eutheria</taxon>
        <taxon>Laurasiatheria</taxon>
        <taxon>Chiroptera</taxon>
        <taxon>Yangochiroptera</taxon>
        <taxon>Molossidae</taxon>
        <taxon>Molossus</taxon>
    </lineage>
</organism>
<dbReference type="PROSITE" id="PS50838">
    <property type="entry name" value="MAGE"/>
    <property type="match status" value="1"/>
</dbReference>
<dbReference type="EMBL" id="JACASF010000002">
    <property type="protein sequence ID" value="KAF6492507.1"/>
    <property type="molecule type" value="Genomic_DNA"/>
</dbReference>
<comment type="caution">
    <text evidence="2">The sequence shown here is derived from an EMBL/GenBank/DDBJ whole genome shotgun (WGS) entry which is preliminary data.</text>
</comment>
<dbReference type="Pfam" id="PF01454">
    <property type="entry name" value="MAGE"/>
    <property type="match status" value="1"/>
</dbReference>
<protein>
    <recommendedName>
        <fullName evidence="1">MAGE domain-containing protein</fullName>
    </recommendedName>
</protein>
<keyword evidence="3" id="KW-1185">Reference proteome</keyword>
<dbReference type="InterPro" id="IPR002190">
    <property type="entry name" value="MHD_dom"/>
</dbReference>
<sequence length="158" mass="18177">MELAFGLDLKEVYPSHHCYILISKMDLPSEESPSDDSMYFPKNGILMPLLDVIFFKGNRATEEETWDFLNTMGLYAGRSHFIFGKPRKFITTDLVKEKFLEYCQVSNSDPPCCEFLWGPKAHAETSKMKVLEFGAKINNTVPSAFPTQFEETLRDEEE</sequence>
<dbReference type="GO" id="GO:0000122">
    <property type="term" value="P:negative regulation of transcription by RNA polymerase II"/>
    <property type="evidence" value="ECO:0007669"/>
    <property type="project" value="TreeGrafter"/>
</dbReference>
<dbReference type="Gene3D" id="1.10.10.1200">
    <property type="entry name" value="MAGE homology domain, winged helix WH1 motif"/>
    <property type="match status" value="1"/>
</dbReference>
<gene>
    <name evidence="2" type="ORF">HJG59_009695</name>
</gene>
<dbReference type="SMART" id="SM01373">
    <property type="entry name" value="MAGE"/>
    <property type="match status" value="1"/>
</dbReference>
<dbReference type="PANTHER" id="PTHR11736:SF164">
    <property type="entry name" value="MELANOMA-ASSOCIATED ANTIGEN B1"/>
    <property type="match status" value="1"/>
</dbReference>
<dbReference type="InParanoid" id="A0A7J8J6M5"/>
<evidence type="ECO:0000259" key="1">
    <source>
        <dbReference type="PROSITE" id="PS50838"/>
    </source>
</evidence>
<feature type="domain" description="MAGE" evidence="1">
    <location>
        <begin position="1"/>
        <end position="152"/>
    </location>
</feature>
<dbReference type="InterPro" id="IPR041899">
    <property type="entry name" value="MAGE_WH2"/>
</dbReference>
<dbReference type="GO" id="GO:0005634">
    <property type="term" value="C:nucleus"/>
    <property type="evidence" value="ECO:0007669"/>
    <property type="project" value="TreeGrafter"/>
</dbReference>
<dbReference type="Gene3D" id="1.10.10.1210">
    <property type="entry name" value="MAGE homology domain, winged helix WH2 motif"/>
    <property type="match status" value="1"/>
</dbReference>
<dbReference type="AlphaFoldDB" id="A0A7J8J6M5"/>
<proteinExistence type="predicted"/>
<evidence type="ECO:0000313" key="2">
    <source>
        <dbReference type="EMBL" id="KAF6492507.1"/>
    </source>
</evidence>
<dbReference type="InterPro" id="IPR041898">
    <property type="entry name" value="MAGE_WH1"/>
</dbReference>
<name>A0A7J8J6M5_MOLMO</name>